<organism evidence="1 2">
    <name type="scientific">Moniliophthora roreri</name>
    <name type="common">Frosty pod rot fungus</name>
    <name type="synonym">Monilia roreri</name>
    <dbReference type="NCBI Taxonomy" id="221103"/>
    <lineage>
        <taxon>Eukaryota</taxon>
        <taxon>Fungi</taxon>
        <taxon>Dikarya</taxon>
        <taxon>Basidiomycota</taxon>
        <taxon>Agaricomycotina</taxon>
        <taxon>Agaricomycetes</taxon>
        <taxon>Agaricomycetidae</taxon>
        <taxon>Agaricales</taxon>
        <taxon>Marasmiineae</taxon>
        <taxon>Marasmiaceae</taxon>
        <taxon>Moniliophthora</taxon>
    </lineage>
</organism>
<gene>
    <name evidence="1" type="ORF">WG66_4504</name>
</gene>
<comment type="caution">
    <text evidence="1">The sequence shown here is derived from an EMBL/GenBank/DDBJ whole genome shotgun (WGS) entry which is preliminary data.</text>
</comment>
<dbReference type="AlphaFoldDB" id="A0A0W0G2Y8"/>
<protein>
    <submittedName>
        <fullName evidence="1">Uncharacterized protein</fullName>
    </submittedName>
</protein>
<reference evidence="1 2" key="1">
    <citation type="submission" date="2015-12" db="EMBL/GenBank/DDBJ databases">
        <title>Draft genome sequence of Moniliophthora roreri, the causal agent of frosty pod rot of cacao.</title>
        <authorList>
            <person name="Aime M.C."/>
            <person name="Diaz-Valderrama J.R."/>
            <person name="Kijpornyongpan T."/>
            <person name="Phillips-Mora W."/>
        </authorList>
    </citation>
    <scope>NUCLEOTIDE SEQUENCE [LARGE SCALE GENOMIC DNA]</scope>
    <source>
        <strain evidence="1 2">MCA 2952</strain>
    </source>
</reference>
<sequence>MSSPINNSHNPFDPRASLSMNDVYPDEHTYTGLFIPSVFELLYILNTKHNDEEFMWAVVENEAIARTDRQAQLFA</sequence>
<dbReference type="EMBL" id="LATX01001279">
    <property type="protein sequence ID" value="KTB42919.1"/>
    <property type="molecule type" value="Genomic_DNA"/>
</dbReference>
<proteinExistence type="predicted"/>
<accession>A0A0W0G2Y8</accession>
<name>A0A0W0G2Y8_MONRR</name>
<evidence type="ECO:0000313" key="2">
    <source>
        <dbReference type="Proteomes" id="UP000054988"/>
    </source>
</evidence>
<evidence type="ECO:0000313" key="1">
    <source>
        <dbReference type="EMBL" id="KTB42919.1"/>
    </source>
</evidence>
<dbReference type="Proteomes" id="UP000054988">
    <property type="component" value="Unassembled WGS sequence"/>
</dbReference>